<dbReference type="AlphaFoldDB" id="A0A9X3RXQ5"/>
<gene>
    <name evidence="2" type="ORF">OM076_00820</name>
</gene>
<protein>
    <submittedName>
        <fullName evidence="2">Uncharacterized protein</fullName>
    </submittedName>
</protein>
<dbReference type="RefSeq" id="WP_270037388.1">
    <property type="nucleotide sequence ID" value="NZ_JAPDOD010000001.1"/>
</dbReference>
<proteinExistence type="predicted"/>
<organism evidence="2 3">
    <name type="scientific">Solirubrobacter ginsenosidimutans</name>
    <dbReference type="NCBI Taxonomy" id="490573"/>
    <lineage>
        <taxon>Bacteria</taxon>
        <taxon>Bacillati</taxon>
        <taxon>Actinomycetota</taxon>
        <taxon>Thermoleophilia</taxon>
        <taxon>Solirubrobacterales</taxon>
        <taxon>Solirubrobacteraceae</taxon>
        <taxon>Solirubrobacter</taxon>
    </lineage>
</organism>
<name>A0A9X3RXQ5_9ACTN</name>
<feature type="signal peptide" evidence="1">
    <location>
        <begin position="1"/>
        <end position="23"/>
    </location>
</feature>
<evidence type="ECO:0000256" key="1">
    <source>
        <dbReference type="SAM" id="SignalP"/>
    </source>
</evidence>
<accession>A0A9X3RXQ5</accession>
<keyword evidence="1" id="KW-0732">Signal</keyword>
<dbReference type="Proteomes" id="UP001149140">
    <property type="component" value="Unassembled WGS sequence"/>
</dbReference>
<sequence length="231" mass="24751">MRHLRHTVLTALAIALCAAPATAAHQHNDHGRAVISPARGGGLTGGELQAEAWARSLSGSNATFQGTCTTLAPDVLQGHGGDDGIARCTATPRSRLYVGFGSFCDDLEDPFPVTEREQLACARAVSQESLKELNVTVDNGDPINIVRPRFELISPQRTIALPADNDFHVPAGTPLTFTAHGWGVVVHSLRPGRHTVTLEVVHPDNSRELFITIILKVVRGGHSDDRDHGDD</sequence>
<keyword evidence="3" id="KW-1185">Reference proteome</keyword>
<evidence type="ECO:0000313" key="2">
    <source>
        <dbReference type="EMBL" id="MDA0158790.1"/>
    </source>
</evidence>
<reference evidence="2" key="1">
    <citation type="submission" date="2022-10" db="EMBL/GenBank/DDBJ databases">
        <title>The WGS of Solirubrobacter ginsenosidimutans DSM 21036.</title>
        <authorList>
            <person name="Jiang Z."/>
        </authorList>
    </citation>
    <scope>NUCLEOTIDE SEQUENCE</scope>
    <source>
        <strain evidence="2">DSM 21036</strain>
    </source>
</reference>
<feature type="chain" id="PRO_5040876205" evidence="1">
    <location>
        <begin position="24"/>
        <end position="231"/>
    </location>
</feature>
<comment type="caution">
    <text evidence="2">The sequence shown here is derived from an EMBL/GenBank/DDBJ whole genome shotgun (WGS) entry which is preliminary data.</text>
</comment>
<evidence type="ECO:0000313" key="3">
    <source>
        <dbReference type="Proteomes" id="UP001149140"/>
    </source>
</evidence>
<dbReference type="EMBL" id="JAPDOD010000001">
    <property type="protein sequence ID" value="MDA0158790.1"/>
    <property type="molecule type" value="Genomic_DNA"/>
</dbReference>